<comment type="caution">
    <text evidence="16">The sequence shown here is derived from an EMBL/GenBank/DDBJ whole genome shotgun (WGS) entry which is preliminary data.</text>
</comment>
<evidence type="ECO:0000313" key="17">
    <source>
        <dbReference type="Proteomes" id="UP000295525"/>
    </source>
</evidence>
<evidence type="ECO:0000256" key="12">
    <source>
        <dbReference type="ARBA" id="ARBA00022989"/>
    </source>
</evidence>
<dbReference type="NCBIfam" id="TIGR02966">
    <property type="entry name" value="phoR_proteo"/>
    <property type="match status" value="1"/>
</dbReference>
<evidence type="ECO:0000313" key="16">
    <source>
        <dbReference type="EMBL" id="TCT11200.1"/>
    </source>
</evidence>
<dbReference type="PROSITE" id="PS50109">
    <property type="entry name" value="HIS_KIN"/>
    <property type="match status" value="1"/>
</dbReference>
<sequence>MIKTLISIGLWGLLGWACGAWIDPAAGWPIFAFGLILMILVSGQQIARIAKWVKDISRPPPPAVGPWDDILAPIYRQLRKNSAQIEQLNRHVDGIMLAAEALPDGAITLNEEMQVTWCNQTATEHTGLNLQTDRNFSILNILRAPEFALYARQNSWPAPVLLHLSQSGHDKSLLVQLTPYGVGQFLIVTRDVTQIEKMETTRKDFVANVSHELRTPLTVLTGFLETLHDMPQASISDEQRSHYQTLMLDQAQRMQAIVNDLLTLSTLESSPTVEGEPVRVSALIHNALKQVEMLSHDQHIFVQNIAEDLGIVGIESELASAISNLLTNALRYTPKDGTITVSWYTTETGQACYSVQDTGIGIASQDIPRLTERFYRVDRGRSRATGGTGLGLAITKHVAMRHGAELSIHSRLGAGSLFTLHFPAARVVTIKEDRNQAPPVVVAAPLVGATKP</sequence>
<dbReference type="InterPro" id="IPR003661">
    <property type="entry name" value="HisK_dim/P_dom"/>
</dbReference>
<evidence type="ECO:0000256" key="5">
    <source>
        <dbReference type="ARBA" id="ARBA00022475"/>
    </source>
</evidence>
<dbReference type="Pfam" id="PF00512">
    <property type="entry name" value="HisKA"/>
    <property type="match status" value="1"/>
</dbReference>
<keyword evidence="6" id="KW-0597">Phosphoprotein</keyword>
<evidence type="ECO:0000256" key="13">
    <source>
        <dbReference type="ARBA" id="ARBA00023012"/>
    </source>
</evidence>
<dbReference type="GO" id="GO:0000155">
    <property type="term" value="F:phosphorelay sensor kinase activity"/>
    <property type="evidence" value="ECO:0007669"/>
    <property type="project" value="InterPro"/>
</dbReference>
<dbReference type="Proteomes" id="UP000295525">
    <property type="component" value="Unassembled WGS sequence"/>
</dbReference>
<comment type="catalytic activity">
    <reaction evidence="1">
        <text>ATP + protein L-histidine = ADP + protein N-phospho-L-histidine.</text>
        <dbReference type="EC" id="2.7.13.3"/>
    </reaction>
</comment>
<proteinExistence type="predicted"/>
<dbReference type="InterPro" id="IPR036097">
    <property type="entry name" value="HisK_dim/P_sf"/>
</dbReference>
<evidence type="ECO:0000256" key="11">
    <source>
        <dbReference type="ARBA" id="ARBA00022840"/>
    </source>
</evidence>
<dbReference type="PRINTS" id="PR00344">
    <property type="entry name" value="BCTRLSENSOR"/>
</dbReference>
<evidence type="ECO:0000256" key="8">
    <source>
        <dbReference type="ARBA" id="ARBA00022692"/>
    </source>
</evidence>
<dbReference type="Pfam" id="PF11808">
    <property type="entry name" value="PhoR"/>
    <property type="match status" value="1"/>
</dbReference>
<keyword evidence="11" id="KW-0067">ATP-binding</keyword>
<dbReference type="SUPFAM" id="SSF55874">
    <property type="entry name" value="ATPase domain of HSP90 chaperone/DNA topoisomerase II/histidine kinase"/>
    <property type="match status" value="1"/>
</dbReference>
<dbReference type="InterPro" id="IPR003594">
    <property type="entry name" value="HATPase_dom"/>
</dbReference>
<keyword evidence="17" id="KW-1185">Reference proteome</keyword>
<dbReference type="GO" id="GO:0004721">
    <property type="term" value="F:phosphoprotein phosphatase activity"/>
    <property type="evidence" value="ECO:0007669"/>
    <property type="project" value="InterPro"/>
</dbReference>
<dbReference type="OrthoDB" id="9813151at2"/>
<keyword evidence="9" id="KW-0547">Nucleotide-binding</keyword>
<evidence type="ECO:0000256" key="6">
    <source>
        <dbReference type="ARBA" id="ARBA00022553"/>
    </source>
</evidence>
<keyword evidence="10 16" id="KW-0418">Kinase</keyword>
<feature type="domain" description="Histidine kinase" evidence="15">
    <location>
        <begin position="208"/>
        <end position="426"/>
    </location>
</feature>
<dbReference type="GO" id="GO:0005524">
    <property type="term" value="F:ATP binding"/>
    <property type="evidence" value="ECO:0007669"/>
    <property type="project" value="UniProtKB-KW"/>
</dbReference>
<dbReference type="Pfam" id="PF02518">
    <property type="entry name" value="HATPase_c"/>
    <property type="match status" value="1"/>
</dbReference>
<dbReference type="InterPro" id="IPR035965">
    <property type="entry name" value="PAS-like_dom_sf"/>
</dbReference>
<dbReference type="Gene3D" id="3.30.565.10">
    <property type="entry name" value="Histidine kinase-like ATPase, C-terminal domain"/>
    <property type="match status" value="1"/>
</dbReference>
<dbReference type="CDD" id="cd00082">
    <property type="entry name" value="HisKA"/>
    <property type="match status" value="1"/>
</dbReference>
<keyword evidence="5" id="KW-1003">Cell membrane</keyword>
<dbReference type="EC" id="2.7.13.3" evidence="3"/>
<dbReference type="PANTHER" id="PTHR45453:SF1">
    <property type="entry name" value="PHOSPHATE REGULON SENSOR PROTEIN PHOR"/>
    <property type="match status" value="1"/>
</dbReference>
<evidence type="ECO:0000256" key="1">
    <source>
        <dbReference type="ARBA" id="ARBA00000085"/>
    </source>
</evidence>
<dbReference type="SMART" id="SM00387">
    <property type="entry name" value="HATPase_c"/>
    <property type="match status" value="1"/>
</dbReference>
<comment type="subcellular location">
    <subcellularLocation>
        <location evidence="2">Cell inner membrane</location>
        <topology evidence="2">Multi-pass membrane protein</topology>
    </subcellularLocation>
</comment>
<keyword evidence="8" id="KW-0812">Transmembrane</keyword>
<evidence type="ECO:0000256" key="14">
    <source>
        <dbReference type="ARBA" id="ARBA00023136"/>
    </source>
</evidence>
<reference evidence="16 17" key="1">
    <citation type="submission" date="2019-03" db="EMBL/GenBank/DDBJ databases">
        <title>Genomic Encyclopedia of Type Strains, Phase IV (KMG-IV): sequencing the most valuable type-strain genomes for metagenomic binning, comparative biology and taxonomic classification.</title>
        <authorList>
            <person name="Goeker M."/>
        </authorList>
    </citation>
    <scope>NUCLEOTIDE SEQUENCE [LARGE SCALE GENOMIC DNA]</scope>
    <source>
        <strain evidence="16 17">DSM 24591</strain>
    </source>
</reference>
<dbReference type="GO" id="GO:0016036">
    <property type="term" value="P:cellular response to phosphate starvation"/>
    <property type="evidence" value="ECO:0007669"/>
    <property type="project" value="TreeGrafter"/>
</dbReference>
<name>A0A4R3MCB0_9BURK</name>
<dbReference type="InterPro" id="IPR021766">
    <property type="entry name" value="PhoR_N"/>
</dbReference>
<dbReference type="RefSeq" id="WP_132579590.1">
    <property type="nucleotide sequence ID" value="NZ_SMAJ01000001.1"/>
</dbReference>
<gene>
    <name evidence="16" type="ORF">EDC26_101429</name>
</gene>
<keyword evidence="7" id="KW-0808">Transferase</keyword>
<dbReference type="InterPro" id="IPR004358">
    <property type="entry name" value="Sig_transdc_His_kin-like_C"/>
</dbReference>
<dbReference type="SUPFAM" id="SSF47384">
    <property type="entry name" value="Homodimeric domain of signal transducing histidine kinase"/>
    <property type="match status" value="1"/>
</dbReference>
<dbReference type="EMBL" id="SMAJ01000001">
    <property type="protein sequence ID" value="TCT11200.1"/>
    <property type="molecule type" value="Genomic_DNA"/>
</dbReference>
<dbReference type="FunFam" id="1.10.287.130:FF:000001">
    <property type="entry name" value="Two-component sensor histidine kinase"/>
    <property type="match status" value="1"/>
</dbReference>
<dbReference type="FunFam" id="3.30.565.10:FF:000006">
    <property type="entry name" value="Sensor histidine kinase WalK"/>
    <property type="match status" value="1"/>
</dbReference>
<dbReference type="GO" id="GO:0005886">
    <property type="term" value="C:plasma membrane"/>
    <property type="evidence" value="ECO:0007669"/>
    <property type="project" value="UniProtKB-SubCell"/>
</dbReference>
<evidence type="ECO:0000256" key="9">
    <source>
        <dbReference type="ARBA" id="ARBA00022741"/>
    </source>
</evidence>
<dbReference type="SUPFAM" id="SSF55785">
    <property type="entry name" value="PYP-like sensor domain (PAS domain)"/>
    <property type="match status" value="1"/>
</dbReference>
<keyword evidence="12" id="KW-1133">Transmembrane helix</keyword>
<dbReference type="InterPro" id="IPR014310">
    <property type="entry name" value="Sig_transdc_His_kinase_PhoR"/>
</dbReference>
<evidence type="ECO:0000256" key="3">
    <source>
        <dbReference type="ARBA" id="ARBA00012438"/>
    </source>
</evidence>
<accession>A0A4R3MCB0</accession>
<keyword evidence="14" id="KW-0472">Membrane</keyword>
<keyword evidence="13" id="KW-0902">Two-component regulatory system</keyword>
<evidence type="ECO:0000256" key="10">
    <source>
        <dbReference type="ARBA" id="ARBA00022777"/>
    </source>
</evidence>
<dbReference type="PANTHER" id="PTHR45453">
    <property type="entry name" value="PHOSPHATE REGULON SENSOR PROTEIN PHOR"/>
    <property type="match status" value="1"/>
</dbReference>
<keyword evidence="4" id="KW-0813">Transport</keyword>
<evidence type="ECO:0000256" key="2">
    <source>
        <dbReference type="ARBA" id="ARBA00004429"/>
    </source>
</evidence>
<evidence type="ECO:0000256" key="7">
    <source>
        <dbReference type="ARBA" id="ARBA00022679"/>
    </source>
</evidence>
<evidence type="ECO:0000256" key="4">
    <source>
        <dbReference type="ARBA" id="ARBA00022448"/>
    </source>
</evidence>
<dbReference type="InterPro" id="IPR005467">
    <property type="entry name" value="His_kinase_dom"/>
</dbReference>
<organism evidence="16 17">
    <name type="scientific">Paralcaligenes ureilyticus</name>
    <dbReference type="NCBI Taxonomy" id="627131"/>
    <lineage>
        <taxon>Bacteria</taxon>
        <taxon>Pseudomonadati</taxon>
        <taxon>Pseudomonadota</taxon>
        <taxon>Betaproteobacteria</taxon>
        <taxon>Burkholderiales</taxon>
        <taxon>Alcaligenaceae</taxon>
        <taxon>Paralcaligenes</taxon>
    </lineage>
</organism>
<dbReference type="AlphaFoldDB" id="A0A4R3MCB0"/>
<dbReference type="Gene3D" id="1.10.287.130">
    <property type="match status" value="1"/>
</dbReference>
<dbReference type="SMART" id="SM00388">
    <property type="entry name" value="HisKA"/>
    <property type="match status" value="1"/>
</dbReference>
<dbReference type="InterPro" id="IPR036890">
    <property type="entry name" value="HATPase_C_sf"/>
</dbReference>
<evidence type="ECO:0000259" key="15">
    <source>
        <dbReference type="PROSITE" id="PS50109"/>
    </source>
</evidence>
<protein>
    <recommendedName>
        <fullName evidence="3">histidine kinase</fullName>
        <ecNumber evidence="3">2.7.13.3</ecNumber>
    </recommendedName>
</protein>
<dbReference type="InterPro" id="IPR050351">
    <property type="entry name" value="BphY/WalK/GraS-like"/>
</dbReference>